<feature type="transmembrane region" description="Helical" evidence="2">
    <location>
        <begin position="554"/>
        <end position="574"/>
    </location>
</feature>
<feature type="transmembrane region" description="Helical" evidence="2">
    <location>
        <begin position="476"/>
        <end position="493"/>
    </location>
</feature>
<dbReference type="PANTHER" id="PTHR24121">
    <property type="entry name" value="NO MECHANORECEPTOR POTENTIAL C, ISOFORM D-RELATED"/>
    <property type="match status" value="1"/>
</dbReference>
<dbReference type="PANTHER" id="PTHR24121:SF22">
    <property type="entry name" value="PROTEIN ACCELERATED CELL DEATH 6-LIKE"/>
    <property type="match status" value="1"/>
</dbReference>
<dbReference type="SMART" id="SM00248">
    <property type="entry name" value="ANK"/>
    <property type="match status" value="8"/>
</dbReference>
<name>A0A8J4RR93_9ROSI</name>
<proteinExistence type="predicted"/>
<feature type="repeat" description="ANK" evidence="1">
    <location>
        <begin position="156"/>
        <end position="176"/>
    </location>
</feature>
<sequence>MGRQTCDATIEPSKFTKKLIERGFRRETGSPRYICGCYDCRYIFKYVSHYFKRPEHSTEVQLKHRIDLKKVVPDYGAYNLMDPTLYESVKKDDMDAFRNTLQRISREKDILDQFILDRTSPSGNSLLHEAASFGSKKIAKDIIDHHPSLLTRRNIIGDTALHVAAKRGKLDILEVLTVNSGKQTSGNPLEGPSLAYEYNDDMQLLRMQNQVGNTALHEAVIADGLAEVEYLLSKNSETAYYLNKEGVSPFCLAAETGNKDILRRLLELVDGNDKLIGRPRRESPIYAVILQRSLDMLEEIAKTKQVLFHIRDEKGKTPLYFAASKGYLEGVQFLLHYSRQSTLERSTKGDFPIHAACKNGHVNVVNVLLEEQWPDPTELLNKEGQNILHVAAKSGKDVVVKNILRNPKLEKLLNAKDNDGNTAVHLASMNLHPKVVVSLTWDKRIDLKLTNMAGLTALDVLADCGSIPPTTLTERYTVWALFSANTPLTPIGTRILRRRRIPPNQNRIKDMVNLLSLVTILVATVTFAAGLTVPGGINSSESSDHKKDQGMATLVHRGMFQVFIVCDSIVMSKLQLITRRKILSQPKKTSSSKALSLVLIRCDTVIAAFVRCAMTGIRVQKITIQQQR</sequence>
<feature type="domain" description="PGG" evidence="3">
    <location>
        <begin position="506"/>
        <end position="609"/>
    </location>
</feature>
<keyword evidence="2" id="KW-0812">Transmembrane</keyword>
<keyword evidence="2" id="KW-0472">Membrane</keyword>
<dbReference type="PROSITE" id="PS50088">
    <property type="entry name" value="ANK_REPEAT"/>
    <property type="match status" value="3"/>
</dbReference>
<organism evidence="4 5">
    <name type="scientific">Castanea mollissima</name>
    <name type="common">Chinese chestnut</name>
    <dbReference type="NCBI Taxonomy" id="60419"/>
    <lineage>
        <taxon>Eukaryota</taxon>
        <taxon>Viridiplantae</taxon>
        <taxon>Streptophyta</taxon>
        <taxon>Embryophyta</taxon>
        <taxon>Tracheophyta</taxon>
        <taxon>Spermatophyta</taxon>
        <taxon>Magnoliopsida</taxon>
        <taxon>eudicotyledons</taxon>
        <taxon>Gunneridae</taxon>
        <taxon>Pentapetalae</taxon>
        <taxon>rosids</taxon>
        <taxon>fabids</taxon>
        <taxon>Fagales</taxon>
        <taxon>Fagaceae</taxon>
        <taxon>Castanea</taxon>
    </lineage>
</organism>
<keyword evidence="5" id="KW-1185">Reference proteome</keyword>
<evidence type="ECO:0000313" key="5">
    <source>
        <dbReference type="Proteomes" id="UP000737018"/>
    </source>
</evidence>
<dbReference type="Proteomes" id="UP000737018">
    <property type="component" value="Unassembled WGS sequence"/>
</dbReference>
<dbReference type="InterPro" id="IPR036770">
    <property type="entry name" value="Ankyrin_rpt-contain_sf"/>
</dbReference>
<gene>
    <name evidence="4" type="ORF">CMV_005327</name>
</gene>
<reference evidence="4" key="1">
    <citation type="submission" date="2020-03" db="EMBL/GenBank/DDBJ databases">
        <title>Castanea mollissima Vanexum genome sequencing.</title>
        <authorList>
            <person name="Staton M."/>
        </authorList>
    </citation>
    <scope>NUCLEOTIDE SEQUENCE</scope>
    <source>
        <tissue evidence="4">Leaf</tissue>
    </source>
</reference>
<evidence type="ECO:0000259" key="3">
    <source>
        <dbReference type="Pfam" id="PF13962"/>
    </source>
</evidence>
<dbReference type="Pfam" id="PF13962">
    <property type="entry name" value="PGG"/>
    <property type="match status" value="1"/>
</dbReference>
<evidence type="ECO:0000256" key="1">
    <source>
        <dbReference type="PROSITE-ProRule" id="PRU00023"/>
    </source>
</evidence>
<feature type="repeat" description="ANK" evidence="1">
    <location>
        <begin position="348"/>
        <end position="370"/>
    </location>
</feature>
<dbReference type="InterPro" id="IPR026961">
    <property type="entry name" value="PGG_dom"/>
</dbReference>
<dbReference type="Pfam" id="PF12796">
    <property type="entry name" value="Ank_2"/>
    <property type="match status" value="2"/>
</dbReference>
<evidence type="ECO:0000256" key="2">
    <source>
        <dbReference type="SAM" id="Phobius"/>
    </source>
</evidence>
<keyword evidence="1" id="KW-0040">ANK repeat</keyword>
<dbReference type="Gene3D" id="1.25.40.20">
    <property type="entry name" value="Ankyrin repeat-containing domain"/>
    <property type="match status" value="3"/>
</dbReference>
<feature type="transmembrane region" description="Helical" evidence="2">
    <location>
        <begin position="514"/>
        <end position="534"/>
    </location>
</feature>
<dbReference type="AlphaFoldDB" id="A0A8J4RR93"/>
<dbReference type="PROSITE" id="PS50297">
    <property type="entry name" value="ANK_REP_REGION"/>
    <property type="match status" value="3"/>
</dbReference>
<dbReference type="Pfam" id="PF13637">
    <property type="entry name" value="Ank_4"/>
    <property type="match status" value="1"/>
</dbReference>
<dbReference type="InterPro" id="IPR002110">
    <property type="entry name" value="Ankyrin_rpt"/>
</dbReference>
<feature type="repeat" description="ANK" evidence="1">
    <location>
        <begin position="314"/>
        <end position="346"/>
    </location>
</feature>
<evidence type="ECO:0000313" key="4">
    <source>
        <dbReference type="EMBL" id="KAF3971028.1"/>
    </source>
</evidence>
<dbReference type="OrthoDB" id="598775at2759"/>
<protein>
    <recommendedName>
        <fullName evidence="3">PGG domain-containing protein</fullName>
    </recommendedName>
</protein>
<dbReference type="SUPFAM" id="SSF48403">
    <property type="entry name" value="Ankyrin repeat"/>
    <property type="match status" value="1"/>
</dbReference>
<keyword evidence="2" id="KW-1133">Transmembrane helix</keyword>
<dbReference type="EMBL" id="JRKL02000473">
    <property type="protein sequence ID" value="KAF3971028.1"/>
    <property type="molecule type" value="Genomic_DNA"/>
</dbReference>
<accession>A0A8J4RR93</accession>
<comment type="caution">
    <text evidence="4">The sequence shown here is derived from an EMBL/GenBank/DDBJ whole genome shotgun (WGS) entry which is preliminary data.</text>
</comment>